<name>A0AA35CKV2_9FIRM</name>
<dbReference type="InterPro" id="IPR001048">
    <property type="entry name" value="Asp/Glu/Uridylate_kinase"/>
</dbReference>
<dbReference type="RefSeq" id="WP_264843285.1">
    <property type="nucleotide sequence ID" value="NZ_AP025628.1"/>
</dbReference>
<dbReference type="PIRSF" id="PIRSF000729">
    <property type="entry name" value="GK"/>
    <property type="match status" value="1"/>
</dbReference>
<evidence type="ECO:0000256" key="6">
    <source>
        <dbReference type="ARBA" id="ARBA00022777"/>
    </source>
</evidence>
<dbReference type="InterPro" id="IPR019797">
    <property type="entry name" value="Glutamate_5-kinase_CS"/>
</dbReference>
<comment type="pathway">
    <text evidence="8">Amino-acid biosynthesis; L-proline biosynthesis; L-glutamate 5-semialdehyde from L-glutamate: step 1/2.</text>
</comment>
<dbReference type="AlphaFoldDB" id="A0AA35CKV2"/>
<evidence type="ECO:0000313" key="10">
    <source>
        <dbReference type="EMBL" id="BDG59170.1"/>
    </source>
</evidence>
<dbReference type="FunFam" id="3.40.1160.10:FF:000018">
    <property type="entry name" value="Glutamate 5-kinase"/>
    <property type="match status" value="1"/>
</dbReference>
<dbReference type="SUPFAM" id="SSF53633">
    <property type="entry name" value="Carbamate kinase-like"/>
    <property type="match status" value="1"/>
</dbReference>
<protein>
    <recommendedName>
        <fullName evidence="8">Glutamate 5-kinase</fullName>
        <ecNumber evidence="8">2.7.2.11</ecNumber>
    </recommendedName>
    <alternativeName>
        <fullName evidence="8">Gamma-glutamyl kinase</fullName>
        <shortName evidence="8">GK</shortName>
    </alternativeName>
</protein>
<dbReference type="PROSITE" id="PS00902">
    <property type="entry name" value="GLUTAMATE_5_KINASE"/>
    <property type="match status" value="1"/>
</dbReference>
<accession>A0AA35CKV2</accession>
<dbReference type="Gene3D" id="3.40.1160.10">
    <property type="entry name" value="Acetylglutamate kinase-like"/>
    <property type="match status" value="1"/>
</dbReference>
<keyword evidence="1 8" id="KW-0963">Cytoplasm</keyword>
<gene>
    <name evidence="8" type="primary">proB</name>
    <name evidence="10" type="ORF">caldi_02600</name>
</gene>
<dbReference type="PRINTS" id="PR00474">
    <property type="entry name" value="GLU5KINASE"/>
</dbReference>
<evidence type="ECO:0000256" key="3">
    <source>
        <dbReference type="ARBA" id="ARBA00022650"/>
    </source>
</evidence>
<keyword evidence="3 8" id="KW-0641">Proline biosynthesis</keyword>
<keyword evidence="7 8" id="KW-0067">ATP-binding</keyword>
<feature type="binding site" evidence="8">
    <location>
        <position position="15"/>
    </location>
    <ligand>
        <name>ATP</name>
        <dbReference type="ChEBI" id="CHEBI:30616"/>
    </ligand>
</feature>
<dbReference type="InterPro" id="IPR001057">
    <property type="entry name" value="Glu/AcGlu_kinase"/>
</dbReference>
<dbReference type="GO" id="GO:0005524">
    <property type="term" value="F:ATP binding"/>
    <property type="evidence" value="ECO:0007669"/>
    <property type="project" value="UniProtKB-KW"/>
</dbReference>
<dbReference type="InterPro" id="IPR041739">
    <property type="entry name" value="G5K_ProB"/>
</dbReference>
<feature type="binding site" evidence="8">
    <location>
        <begin position="216"/>
        <end position="222"/>
    </location>
    <ligand>
        <name>ATP</name>
        <dbReference type="ChEBI" id="CHEBI:30616"/>
    </ligand>
</feature>
<feature type="binding site" evidence="8">
    <location>
        <position position="142"/>
    </location>
    <ligand>
        <name>substrate</name>
    </ligand>
</feature>
<evidence type="ECO:0000256" key="1">
    <source>
        <dbReference type="ARBA" id="ARBA00022490"/>
    </source>
</evidence>
<evidence type="ECO:0000256" key="5">
    <source>
        <dbReference type="ARBA" id="ARBA00022741"/>
    </source>
</evidence>
<comment type="function">
    <text evidence="8">Catalyzes the transfer of a phosphate group to glutamate to form L-glutamate 5-phosphate.</text>
</comment>
<dbReference type="CDD" id="cd04242">
    <property type="entry name" value="AAK_G5K_ProB"/>
    <property type="match status" value="1"/>
</dbReference>
<keyword evidence="6 8" id="KW-0418">Kinase</keyword>
<evidence type="ECO:0000256" key="8">
    <source>
        <dbReference type="HAMAP-Rule" id="MF_00456"/>
    </source>
</evidence>
<feature type="binding site" evidence="8">
    <location>
        <position position="55"/>
    </location>
    <ligand>
        <name>substrate</name>
    </ligand>
</feature>
<feature type="binding site" evidence="8">
    <location>
        <position position="154"/>
    </location>
    <ligand>
        <name>substrate</name>
    </ligand>
</feature>
<evidence type="ECO:0000256" key="4">
    <source>
        <dbReference type="ARBA" id="ARBA00022679"/>
    </source>
</evidence>
<keyword evidence="4 8" id="KW-0808">Transferase</keyword>
<dbReference type="EC" id="2.7.2.11" evidence="8"/>
<evidence type="ECO:0000256" key="7">
    <source>
        <dbReference type="ARBA" id="ARBA00022840"/>
    </source>
</evidence>
<organism evidence="10 11">
    <name type="scientific">Caldinitratiruptor microaerophilus</name>
    <dbReference type="NCBI Taxonomy" id="671077"/>
    <lineage>
        <taxon>Bacteria</taxon>
        <taxon>Bacillati</taxon>
        <taxon>Bacillota</taxon>
        <taxon>Clostridia</taxon>
        <taxon>Eubacteriales</taxon>
        <taxon>Symbiobacteriaceae</taxon>
        <taxon>Caldinitratiruptor</taxon>
    </lineage>
</organism>
<proteinExistence type="inferred from homology"/>
<dbReference type="InterPro" id="IPR005715">
    <property type="entry name" value="Glu_5kinase/COase_Synthase"/>
</dbReference>
<comment type="catalytic activity">
    <reaction evidence="8">
        <text>L-glutamate + ATP = L-glutamyl 5-phosphate + ADP</text>
        <dbReference type="Rhea" id="RHEA:14877"/>
        <dbReference type="ChEBI" id="CHEBI:29985"/>
        <dbReference type="ChEBI" id="CHEBI:30616"/>
        <dbReference type="ChEBI" id="CHEBI:58274"/>
        <dbReference type="ChEBI" id="CHEBI:456216"/>
        <dbReference type="EC" id="2.7.2.11"/>
    </reaction>
</comment>
<comment type="similarity">
    <text evidence="8">Belongs to the glutamate 5-kinase family.</text>
</comment>
<dbReference type="GO" id="GO:0004349">
    <property type="term" value="F:glutamate 5-kinase activity"/>
    <property type="evidence" value="ECO:0007669"/>
    <property type="project" value="UniProtKB-UniRule"/>
</dbReference>
<dbReference type="PANTHER" id="PTHR43654:SF1">
    <property type="entry name" value="ISOPENTENYL PHOSPHATE KINASE"/>
    <property type="match status" value="1"/>
</dbReference>
<dbReference type="Proteomes" id="UP001163687">
    <property type="component" value="Chromosome"/>
</dbReference>
<keyword evidence="5 8" id="KW-0547">Nucleotide-binding</keyword>
<reference evidence="10" key="1">
    <citation type="submission" date="2022-03" db="EMBL/GenBank/DDBJ databases">
        <title>Complete genome sequence of Caldinitratiruptor microaerophilus.</title>
        <authorList>
            <person name="Mukaiyama R."/>
            <person name="Nishiyama T."/>
            <person name="Ueda K."/>
        </authorList>
    </citation>
    <scope>NUCLEOTIDE SEQUENCE</scope>
    <source>
        <strain evidence="10">JCM 16183</strain>
    </source>
</reference>
<keyword evidence="2 8" id="KW-0028">Amino-acid biosynthesis</keyword>
<dbReference type="GO" id="GO:0005829">
    <property type="term" value="C:cytosol"/>
    <property type="evidence" value="ECO:0007669"/>
    <property type="project" value="TreeGrafter"/>
</dbReference>
<dbReference type="InterPro" id="IPR036393">
    <property type="entry name" value="AceGlu_kinase-like_sf"/>
</dbReference>
<dbReference type="Pfam" id="PF00696">
    <property type="entry name" value="AA_kinase"/>
    <property type="match status" value="1"/>
</dbReference>
<dbReference type="KEGG" id="cmic:caldi_02600"/>
<feature type="binding site" evidence="8">
    <location>
        <begin position="174"/>
        <end position="175"/>
    </location>
    <ligand>
        <name>ATP</name>
        <dbReference type="ChEBI" id="CHEBI:30616"/>
    </ligand>
</feature>
<evidence type="ECO:0000313" key="11">
    <source>
        <dbReference type="Proteomes" id="UP001163687"/>
    </source>
</evidence>
<dbReference type="InterPro" id="IPR011529">
    <property type="entry name" value="Glu_5kinase"/>
</dbReference>
<keyword evidence="11" id="KW-1185">Reference proteome</keyword>
<dbReference type="EMBL" id="AP025628">
    <property type="protein sequence ID" value="BDG59170.1"/>
    <property type="molecule type" value="Genomic_DNA"/>
</dbReference>
<comment type="subcellular location">
    <subcellularLocation>
        <location evidence="8">Cytoplasm</location>
    </subcellularLocation>
</comment>
<dbReference type="PANTHER" id="PTHR43654">
    <property type="entry name" value="GLUTAMATE 5-KINASE"/>
    <property type="match status" value="1"/>
</dbReference>
<feature type="domain" description="Aspartate/glutamate/uridylate kinase" evidence="9">
    <location>
        <begin position="11"/>
        <end position="240"/>
    </location>
</feature>
<dbReference type="HAMAP" id="MF_00456">
    <property type="entry name" value="ProB"/>
    <property type="match status" value="1"/>
</dbReference>
<dbReference type="NCBIfam" id="TIGR01027">
    <property type="entry name" value="proB"/>
    <property type="match status" value="1"/>
</dbReference>
<evidence type="ECO:0000256" key="2">
    <source>
        <dbReference type="ARBA" id="ARBA00022605"/>
    </source>
</evidence>
<dbReference type="GO" id="GO:0055129">
    <property type="term" value="P:L-proline biosynthetic process"/>
    <property type="evidence" value="ECO:0007669"/>
    <property type="project" value="UniProtKB-UniRule"/>
</dbReference>
<sequence>MYAEELRRARRVVVKVGTSLVTHPNGRLHQGRLEMLVRQLSDLHAAGLEPVLVTSGAVGAGIGRLGAEGRPASLTEKQAFAAVGQGLLMHSYEKLFAEYGVTVAQILLTREDLEHPERRANARATMQLLLEWRVLPIVNENDTVTSEEIRVGDNDTLSARVAVLVDADLLIILSDVDGLFPADPRSRPDLEVLSVVEELSEELWSAAGGAGTPGGTGGMRTKLEAAAICQERGIPMVIASGHRQGVLTEILSGEVPGTLFRWPHGTARRRGG</sequence>
<evidence type="ECO:0000259" key="9">
    <source>
        <dbReference type="Pfam" id="PF00696"/>
    </source>
</evidence>